<keyword evidence="2" id="KW-1185">Reference proteome</keyword>
<comment type="caution">
    <text evidence="1">The sequence shown here is derived from an EMBL/GenBank/DDBJ whole genome shotgun (WGS) entry which is preliminary data.</text>
</comment>
<gene>
    <name evidence="1" type="ORF">Tco_1120983</name>
</gene>
<dbReference type="Proteomes" id="UP001151760">
    <property type="component" value="Unassembled WGS sequence"/>
</dbReference>
<accession>A0ABQ5IWF2</accession>
<reference evidence="1" key="2">
    <citation type="submission" date="2022-01" db="EMBL/GenBank/DDBJ databases">
        <authorList>
            <person name="Yamashiro T."/>
            <person name="Shiraishi A."/>
            <person name="Satake H."/>
            <person name="Nakayama K."/>
        </authorList>
    </citation>
    <scope>NUCLEOTIDE SEQUENCE</scope>
</reference>
<evidence type="ECO:0000313" key="1">
    <source>
        <dbReference type="EMBL" id="GJU04553.1"/>
    </source>
</evidence>
<dbReference type="EMBL" id="BQNB010021260">
    <property type="protein sequence ID" value="GJU04553.1"/>
    <property type="molecule type" value="Genomic_DNA"/>
</dbReference>
<organism evidence="1 2">
    <name type="scientific">Tanacetum coccineum</name>
    <dbReference type="NCBI Taxonomy" id="301880"/>
    <lineage>
        <taxon>Eukaryota</taxon>
        <taxon>Viridiplantae</taxon>
        <taxon>Streptophyta</taxon>
        <taxon>Embryophyta</taxon>
        <taxon>Tracheophyta</taxon>
        <taxon>Spermatophyta</taxon>
        <taxon>Magnoliopsida</taxon>
        <taxon>eudicotyledons</taxon>
        <taxon>Gunneridae</taxon>
        <taxon>Pentapetalae</taxon>
        <taxon>asterids</taxon>
        <taxon>campanulids</taxon>
        <taxon>Asterales</taxon>
        <taxon>Asteraceae</taxon>
        <taxon>Asteroideae</taxon>
        <taxon>Anthemideae</taxon>
        <taxon>Anthemidinae</taxon>
        <taxon>Tanacetum</taxon>
    </lineage>
</organism>
<reference evidence="1" key="1">
    <citation type="journal article" date="2022" name="Int. J. Mol. Sci.">
        <title>Draft Genome of Tanacetum Coccineum: Genomic Comparison of Closely Related Tanacetum-Family Plants.</title>
        <authorList>
            <person name="Yamashiro T."/>
            <person name="Shiraishi A."/>
            <person name="Nakayama K."/>
            <person name="Satake H."/>
        </authorList>
    </citation>
    <scope>NUCLEOTIDE SEQUENCE</scope>
</reference>
<name>A0ABQ5IWF2_9ASTR</name>
<sequence>MRVICPAILTVTRPMMPPTSVTSVSSAAHPSPSRSIWDTPPVLFLPLSLVDPKGPAHPCYFDVPYYARPYLVPRCLSLWDYLLAGIFSLLVDPPWFLAPLAAVGAGATRQSGCCTGMSRSWRVKGPSVLLIPMNRSLTP</sequence>
<protein>
    <submittedName>
        <fullName evidence="1">Uncharacterized protein</fullName>
    </submittedName>
</protein>
<evidence type="ECO:0000313" key="2">
    <source>
        <dbReference type="Proteomes" id="UP001151760"/>
    </source>
</evidence>
<proteinExistence type="predicted"/>